<keyword evidence="3" id="KW-1133">Transmembrane helix</keyword>
<dbReference type="SUPFAM" id="SSF53187">
    <property type="entry name" value="Zn-dependent exopeptidases"/>
    <property type="match status" value="1"/>
</dbReference>
<dbReference type="EMBL" id="AYYP01000071">
    <property type="protein sequence ID" value="KRM63060.1"/>
    <property type="molecule type" value="Genomic_DNA"/>
</dbReference>
<feature type="domain" description="SH3b" evidence="4">
    <location>
        <begin position="36"/>
        <end position="104"/>
    </location>
</feature>
<evidence type="ECO:0000256" key="3">
    <source>
        <dbReference type="SAM" id="Phobius"/>
    </source>
</evidence>
<dbReference type="RefSeq" id="WP_082618733.1">
    <property type="nucleotide sequence ID" value="NZ_AYYP01000071.1"/>
</dbReference>
<gene>
    <name evidence="5" type="ORF">FC14_GL001046</name>
</gene>
<dbReference type="GO" id="GO:0071555">
    <property type="term" value="P:cell wall organization"/>
    <property type="evidence" value="ECO:0007669"/>
    <property type="project" value="UniProtKB-KW"/>
</dbReference>
<name>A0A0R2ABM0_9LACO</name>
<dbReference type="Pfam" id="PF01520">
    <property type="entry name" value="Amidase_3"/>
    <property type="match status" value="1"/>
</dbReference>
<dbReference type="OrthoDB" id="9806267at2"/>
<dbReference type="SMART" id="SM00646">
    <property type="entry name" value="Ami_3"/>
    <property type="match status" value="1"/>
</dbReference>
<dbReference type="GO" id="GO:0009253">
    <property type="term" value="P:peptidoglycan catabolic process"/>
    <property type="evidence" value="ECO:0007669"/>
    <property type="project" value="InterPro"/>
</dbReference>
<evidence type="ECO:0000256" key="2">
    <source>
        <dbReference type="ARBA" id="ARBA00023316"/>
    </source>
</evidence>
<dbReference type="CDD" id="cd02696">
    <property type="entry name" value="MurNAc-LAA"/>
    <property type="match status" value="1"/>
</dbReference>
<organism evidence="5 6">
    <name type="scientific">Ligilactobacillus agilis DSM 20509</name>
    <dbReference type="NCBI Taxonomy" id="1423718"/>
    <lineage>
        <taxon>Bacteria</taxon>
        <taxon>Bacillati</taxon>
        <taxon>Bacillota</taxon>
        <taxon>Bacilli</taxon>
        <taxon>Lactobacillales</taxon>
        <taxon>Lactobacillaceae</taxon>
        <taxon>Ligilactobacillus</taxon>
    </lineage>
</organism>
<dbReference type="Proteomes" id="UP000051008">
    <property type="component" value="Unassembled WGS sequence"/>
</dbReference>
<dbReference type="Gene3D" id="2.30.30.40">
    <property type="entry name" value="SH3 Domains"/>
    <property type="match status" value="1"/>
</dbReference>
<sequence>MAESRRARLKKQAGFEHHQLVLLAIILILGLSLVYKTISYFKQAVVETNTVALTKGPGLEYQKLASLTKGSRLKVLDHKYHWYQVKTSTGQIGWVPDWVLANKYCLKPQSLSEATIVLDAGHGGSDSGALSNSDKKEKDYTLKYIKQLASKLKEQGAKVYFTRDSDKFVSLKARPALAEKLHADAFISIHFDSSPNPNEASGITSYYYHKTSSKPLAYYISSHLDNLGLDNRGTEFGDFLVIRDNTIPAVLLELGYINTSQDFALITTANYQDSATDGIVTGLKAYFNAKANNN</sequence>
<evidence type="ECO:0000313" key="6">
    <source>
        <dbReference type="Proteomes" id="UP000051008"/>
    </source>
</evidence>
<dbReference type="PANTHER" id="PTHR30404:SF7">
    <property type="entry name" value="CELL WALL AMIDASE LYTH-RELATED"/>
    <property type="match status" value="1"/>
</dbReference>
<evidence type="ECO:0000313" key="5">
    <source>
        <dbReference type="EMBL" id="KRM63060.1"/>
    </source>
</evidence>
<dbReference type="Pfam" id="PF08239">
    <property type="entry name" value="SH3_3"/>
    <property type="match status" value="1"/>
</dbReference>
<dbReference type="Gene3D" id="3.40.630.40">
    <property type="entry name" value="Zn-dependent exopeptidases"/>
    <property type="match status" value="1"/>
</dbReference>
<evidence type="ECO:0000259" key="4">
    <source>
        <dbReference type="PROSITE" id="PS51781"/>
    </source>
</evidence>
<proteinExistence type="predicted"/>
<dbReference type="GO" id="GO:0030288">
    <property type="term" value="C:outer membrane-bounded periplasmic space"/>
    <property type="evidence" value="ECO:0007669"/>
    <property type="project" value="TreeGrafter"/>
</dbReference>
<reference evidence="5 6" key="1">
    <citation type="journal article" date="2015" name="Genome Announc.">
        <title>Expanding the biotechnology potential of lactobacilli through comparative genomics of 213 strains and associated genera.</title>
        <authorList>
            <person name="Sun Z."/>
            <person name="Harris H.M."/>
            <person name="McCann A."/>
            <person name="Guo C."/>
            <person name="Argimon S."/>
            <person name="Zhang W."/>
            <person name="Yang X."/>
            <person name="Jeffery I.B."/>
            <person name="Cooney J.C."/>
            <person name="Kagawa T.F."/>
            <person name="Liu W."/>
            <person name="Song Y."/>
            <person name="Salvetti E."/>
            <person name="Wrobel A."/>
            <person name="Rasinkangas P."/>
            <person name="Parkhill J."/>
            <person name="Rea M.C."/>
            <person name="O'Sullivan O."/>
            <person name="Ritari J."/>
            <person name="Douillard F.P."/>
            <person name="Paul Ross R."/>
            <person name="Yang R."/>
            <person name="Briner A.E."/>
            <person name="Felis G.E."/>
            <person name="de Vos W.M."/>
            <person name="Barrangou R."/>
            <person name="Klaenhammer T.R."/>
            <person name="Caufield P.W."/>
            <person name="Cui Y."/>
            <person name="Zhang H."/>
            <person name="O'Toole P.W."/>
        </authorList>
    </citation>
    <scope>NUCLEOTIDE SEQUENCE [LARGE SCALE GENOMIC DNA]</scope>
    <source>
        <strain evidence="5 6">DSM 20509</strain>
    </source>
</reference>
<dbReference type="AlphaFoldDB" id="A0A0R2ABM0"/>
<dbReference type="InterPro" id="IPR003646">
    <property type="entry name" value="SH3-like_bac-type"/>
</dbReference>
<keyword evidence="1" id="KW-0378">Hydrolase</keyword>
<keyword evidence="6" id="KW-1185">Reference proteome</keyword>
<keyword evidence="3" id="KW-0812">Transmembrane</keyword>
<dbReference type="InterPro" id="IPR050695">
    <property type="entry name" value="N-acetylmuramoyl_amidase_3"/>
</dbReference>
<feature type="transmembrane region" description="Helical" evidence="3">
    <location>
        <begin position="20"/>
        <end position="41"/>
    </location>
</feature>
<protein>
    <submittedName>
        <fullName evidence="5">N-acetylmuramoyl-L-alanine amidase</fullName>
    </submittedName>
</protein>
<dbReference type="PROSITE" id="PS51781">
    <property type="entry name" value="SH3B"/>
    <property type="match status" value="1"/>
</dbReference>
<dbReference type="PANTHER" id="PTHR30404">
    <property type="entry name" value="N-ACETYLMURAMOYL-L-ALANINE AMIDASE"/>
    <property type="match status" value="1"/>
</dbReference>
<dbReference type="GO" id="GO:0008745">
    <property type="term" value="F:N-acetylmuramoyl-L-alanine amidase activity"/>
    <property type="evidence" value="ECO:0007669"/>
    <property type="project" value="InterPro"/>
</dbReference>
<dbReference type="SMART" id="SM00287">
    <property type="entry name" value="SH3b"/>
    <property type="match status" value="1"/>
</dbReference>
<dbReference type="PATRIC" id="fig|1423718.3.peg.1096"/>
<comment type="caution">
    <text evidence="5">The sequence shown here is derived from an EMBL/GenBank/DDBJ whole genome shotgun (WGS) entry which is preliminary data.</text>
</comment>
<evidence type="ECO:0000256" key="1">
    <source>
        <dbReference type="ARBA" id="ARBA00022801"/>
    </source>
</evidence>
<keyword evidence="2" id="KW-0961">Cell wall biogenesis/degradation</keyword>
<keyword evidence="3" id="KW-0472">Membrane</keyword>
<dbReference type="InterPro" id="IPR002508">
    <property type="entry name" value="MurNAc-LAA_cat"/>
</dbReference>
<accession>A0A0R2ABM0</accession>